<sequence>MEPLGYNNSSFLLEDNERLQKENWEYKKAGCANKDHIALSTQLQQIKQEIEIIKKENTNNIDELNYTIAQLLEQLDKSNKTIDDLKKSNKEMLKKLKSRIIDKKTFKCLNDWIDSTKRLHFELLYSASDNEFTTSSFHKACDNKGATITVIQTTNGEVFGGYNSTSWSSDGGFGGDSKCFIFTLVSKQGDRVVCQPSKYFYGDLKSQYVYNGEDNGPTFGLKDIVIRDGIDKSYKMFPSSYRDPQHGTTSNTTTPSPYFILKDYEVFKIVYNSKIKVIV</sequence>
<evidence type="ECO:0000313" key="3">
    <source>
        <dbReference type="EMBL" id="KAF2075713.1"/>
    </source>
</evidence>
<reference evidence="3" key="1">
    <citation type="submission" date="2020-01" db="EMBL/GenBank/DDBJ databases">
        <title>Development of genomics and gene disruption for Polysphondylium violaceum indicates a role for the polyketide synthase stlB in stalk morphogenesis.</title>
        <authorList>
            <person name="Narita B."/>
            <person name="Kawabe Y."/>
            <person name="Kin K."/>
            <person name="Saito T."/>
            <person name="Gibbs R."/>
            <person name="Kuspa A."/>
            <person name="Muzny D."/>
            <person name="Queller D."/>
            <person name="Richards S."/>
            <person name="Strassman J."/>
            <person name="Sucgang R."/>
            <person name="Worley K."/>
            <person name="Schaap P."/>
        </authorList>
    </citation>
    <scope>NUCLEOTIDE SEQUENCE</scope>
    <source>
        <strain evidence="3">QSvi11</strain>
    </source>
</reference>
<dbReference type="Pfam" id="PF07534">
    <property type="entry name" value="TLD"/>
    <property type="match status" value="1"/>
</dbReference>
<dbReference type="InterPro" id="IPR006571">
    <property type="entry name" value="TLDc_dom"/>
</dbReference>
<proteinExistence type="predicted"/>
<name>A0A8J4PXB9_9MYCE</name>
<evidence type="ECO:0000256" key="1">
    <source>
        <dbReference type="SAM" id="Coils"/>
    </source>
</evidence>
<keyword evidence="4" id="KW-1185">Reference proteome</keyword>
<protein>
    <recommendedName>
        <fullName evidence="2">TLDc domain-containing protein</fullName>
    </recommendedName>
</protein>
<feature type="coiled-coil region" evidence="1">
    <location>
        <begin position="36"/>
        <end position="95"/>
    </location>
</feature>
<dbReference type="OrthoDB" id="17470at2759"/>
<feature type="domain" description="TLDc" evidence="2">
    <location>
        <begin position="99"/>
        <end position="270"/>
    </location>
</feature>
<comment type="caution">
    <text evidence="3">The sequence shown here is derived from an EMBL/GenBank/DDBJ whole genome shotgun (WGS) entry which is preliminary data.</text>
</comment>
<dbReference type="SMART" id="SM00584">
    <property type="entry name" value="TLDc"/>
    <property type="match status" value="1"/>
</dbReference>
<dbReference type="AlphaFoldDB" id="A0A8J4PXB9"/>
<evidence type="ECO:0000313" key="4">
    <source>
        <dbReference type="Proteomes" id="UP000695562"/>
    </source>
</evidence>
<dbReference type="EMBL" id="AJWJ01000088">
    <property type="protein sequence ID" value="KAF2075713.1"/>
    <property type="molecule type" value="Genomic_DNA"/>
</dbReference>
<accession>A0A8J4PXB9</accession>
<keyword evidence="1" id="KW-0175">Coiled coil</keyword>
<evidence type="ECO:0000259" key="2">
    <source>
        <dbReference type="PROSITE" id="PS51886"/>
    </source>
</evidence>
<dbReference type="Proteomes" id="UP000695562">
    <property type="component" value="Unassembled WGS sequence"/>
</dbReference>
<organism evidence="3 4">
    <name type="scientific">Polysphondylium violaceum</name>
    <dbReference type="NCBI Taxonomy" id="133409"/>
    <lineage>
        <taxon>Eukaryota</taxon>
        <taxon>Amoebozoa</taxon>
        <taxon>Evosea</taxon>
        <taxon>Eumycetozoa</taxon>
        <taxon>Dictyostelia</taxon>
        <taxon>Dictyosteliales</taxon>
        <taxon>Dictyosteliaceae</taxon>
        <taxon>Polysphondylium</taxon>
    </lineage>
</organism>
<dbReference type="PANTHER" id="PTHR23354">
    <property type="entry name" value="NUCLEOLAR PROTEIN 7/ESTROGEN RECEPTOR COACTIVATOR-RELATED"/>
    <property type="match status" value="1"/>
</dbReference>
<gene>
    <name evidence="3" type="ORF">CYY_002955</name>
</gene>
<dbReference type="PROSITE" id="PS51886">
    <property type="entry name" value="TLDC"/>
    <property type="match status" value="1"/>
</dbReference>